<gene>
    <name evidence="12" type="primary">BET1_1</name>
    <name evidence="12" type="ORF">IWQ60_010315</name>
</gene>
<keyword evidence="5 10" id="KW-1133">Transmembrane helix</keyword>
<proteinExistence type="predicted"/>
<dbReference type="PANTHER" id="PTHR12791">
    <property type="entry name" value="GOLGI SNARE BET1-RELATED"/>
    <property type="match status" value="1"/>
</dbReference>
<evidence type="ECO:0000256" key="10">
    <source>
        <dbReference type="SAM" id="Phobius"/>
    </source>
</evidence>
<evidence type="ECO:0000256" key="5">
    <source>
        <dbReference type="ARBA" id="ARBA00022989"/>
    </source>
</evidence>
<dbReference type="SUPFAM" id="SSF58038">
    <property type="entry name" value="SNARE fusion complex"/>
    <property type="match status" value="1"/>
</dbReference>
<comment type="subcellular location">
    <subcellularLocation>
        <location evidence="8">Endomembrane system</location>
        <topology evidence="8">Single-pass type IV membrane protein</topology>
    </subcellularLocation>
    <subcellularLocation>
        <location evidence="1">Golgi apparatus membrane</location>
    </subcellularLocation>
</comment>
<dbReference type="CDD" id="cd15853">
    <property type="entry name" value="SNARE_Bet1"/>
    <property type="match status" value="1"/>
</dbReference>
<dbReference type="PROSITE" id="PS50192">
    <property type="entry name" value="T_SNARE"/>
    <property type="match status" value="1"/>
</dbReference>
<dbReference type="GO" id="GO:0000139">
    <property type="term" value="C:Golgi membrane"/>
    <property type="evidence" value="ECO:0007669"/>
    <property type="project" value="UniProtKB-SubCell"/>
</dbReference>
<evidence type="ECO:0000313" key="12">
    <source>
        <dbReference type="EMBL" id="KAJ1911072.1"/>
    </source>
</evidence>
<dbReference type="InterPro" id="IPR039899">
    <property type="entry name" value="BET1_SNARE"/>
</dbReference>
<sequence>MSSNLRTNNPCSSHHCSRQSHRARRADWPSEASSSATSYAQPRYYDESNAQPAATLDDNDKTVDSLRSKLLKLKDVTLDIGHEIRDQNTFLGQMSQDFDSTGSALAGTMKRFYRMAASQSGAYMWLLCLFAVLICTFLYFFLKWGG</sequence>
<evidence type="ECO:0000256" key="7">
    <source>
        <dbReference type="ARBA" id="ARBA00023136"/>
    </source>
</evidence>
<reference evidence="12" key="1">
    <citation type="submission" date="2022-07" db="EMBL/GenBank/DDBJ databases">
        <title>Phylogenomic reconstructions and comparative analyses of Kickxellomycotina fungi.</title>
        <authorList>
            <person name="Reynolds N.K."/>
            <person name="Stajich J.E."/>
            <person name="Barry K."/>
            <person name="Grigoriev I.V."/>
            <person name="Crous P."/>
            <person name="Smith M.E."/>
        </authorList>
    </citation>
    <scope>NUCLEOTIDE SEQUENCE</scope>
    <source>
        <strain evidence="12">RSA 861</strain>
    </source>
</reference>
<feature type="compositionally biased region" description="Polar residues" evidence="9">
    <location>
        <begin position="1"/>
        <end position="10"/>
    </location>
</feature>
<keyword evidence="6" id="KW-0333">Golgi apparatus</keyword>
<dbReference type="EMBL" id="JANBPT010000972">
    <property type="protein sequence ID" value="KAJ1911072.1"/>
    <property type="molecule type" value="Genomic_DNA"/>
</dbReference>
<feature type="region of interest" description="Disordered" evidence="9">
    <location>
        <begin position="1"/>
        <end position="60"/>
    </location>
</feature>
<keyword evidence="7 10" id="KW-0472">Membrane</keyword>
<name>A0A9W7ZUV0_9FUNG</name>
<dbReference type="InterPro" id="IPR000727">
    <property type="entry name" value="T_SNARE_dom"/>
</dbReference>
<keyword evidence="13" id="KW-1185">Reference proteome</keyword>
<feature type="domain" description="T-SNARE coiled-coil homology" evidence="11">
    <location>
        <begin position="53"/>
        <end position="115"/>
    </location>
</feature>
<feature type="compositionally biased region" description="Polar residues" evidence="9">
    <location>
        <begin position="31"/>
        <end position="40"/>
    </location>
</feature>
<evidence type="ECO:0000256" key="3">
    <source>
        <dbReference type="ARBA" id="ARBA00022692"/>
    </source>
</evidence>
<evidence type="ECO:0000313" key="13">
    <source>
        <dbReference type="Proteomes" id="UP001150569"/>
    </source>
</evidence>
<accession>A0A9W7ZUV0</accession>
<keyword evidence="4" id="KW-0653">Protein transport</keyword>
<protein>
    <submittedName>
        <fullName evidence="12">Protein transport protein bet1</fullName>
    </submittedName>
</protein>
<evidence type="ECO:0000256" key="9">
    <source>
        <dbReference type="SAM" id="MobiDB-lite"/>
    </source>
</evidence>
<dbReference type="SMART" id="SM00397">
    <property type="entry name" value="t_SNARE"/>
    <property type="match status" value="1"/>
</dbReference>
<evidence type="ECO:0000256" key="2">
    <source>
        <dbReference type="ARBA" id="ARBA00022448"/>
    </source>
</evidence>
<evidence type="ECO:0000256" key="6">
    <source>
        <dbReference type="ARBA" id="ARBA00023034"/>
    </source>
</evidence>
<dbReference type="OrthoDB" id="261831at2759"/>
<organism evidence="12 13">
    <name type="scientific">Tieghemiomyces parasiticus</name>
    <dbReference type="NCBI Taxonomy" id="78921"/>
    <lineage>
        <taxon>Eukaryota</taxon>
        <taxon>Fungi</taxon>
        <taxon>Fungi incertae sedis</taxon>
        <taxon>Zoopagomycota</taxon>
        <taxon>Kickxellomycotina</taxon>
        <taxon>Dimargaritomycetes</taxon>
        <taxon>Dimargaritales</taxon>
        <taxon>Dimargaritaceae</taxon>
        <taxon>Tieghemiomyces</taxon>
    </lineage>
</organism>
<feature type="compositionally biased region" description="Basic residues" evidence="9">
    <location>
        <begin position="15"/>
        <end position="24"/>
    </location>
</feature>
<keyword evidence="3 10" id="KW-0812">Transmembrane</keyword>
<dbReference type="GO" id="GO:0015031">
    <property type="term" value="P:protein transport"/>
    <property type="evidence" value="ECO:0007669"/>
    <property type="project" value="UniProtKB-KW"/>
</dbReference>
<evidence type="ECO:0000256" key="4">
    <source>
        <dbReference type="ARBA" id="ARBA00022927"/>
    </source>
</evidence>
<dbReference type="Proteomes" id="UP001150569">
    <property type="component" value="Unassembled WGS sequence"/>
</dbReference>
<dbReference type="Gene3D" id="1.20.5.110">
    <property type="match status" value="1"/>
</dbReference>
<evidence type="ECO:0000259" key="11">
    <source>
        <dbReference type="PROSITE" id="PS50192"/>
    </source>
</evidence>
<evidence type="ECO:0000256" key="1">
    <source>
        <dbReference type="ARBA" id="ARBA00004394"/>
    </source>
</evidence>
<keyword evidence="2" id="KW-0813">Transport</keyword>
<comment type="caution">
    <text evidence="12">The sequence shown here is derived from an EMBL/GenBank/DDBJ whole genome shotgun (WGS) entry which is preliminary data.</text>
</comment>
<feature type="transmembrane region" description="Helical" evidence="10">
    <location>
        <begin position="122"/>
        <end position="142"/>
    </location>
</feature>
<dbReference type="AlphaFoldDB" id="A0A9W7ZUV0"/>
<evidence type="ECO:0000256" key="8">
    <source>
        <dbReference type="ARBA" id="ARBA00046280"/>
    </source>
</evidence>